<dbReference type="PANTHER" id="PTHR10543:SF89">
    <property type="entry name" value="CAROTENOID 9,10(9',10')-CLEAVAGE DIOXYGENASE 1"/>
    <property type="match status" value="1"/>
</dbReference>
<feature type="binding site" evidence="5">
    <location>
        <position position="179"/>
    </location>
    <ligand>
        <name>Fe cation</name>
        <dbReference type="ChEBI" id="CHEBI:24875"/>
        <note>catalytic</note>
    </ligand>
</feature>
<dbReference type="GO" id="GO:0046872">
    <property type="term" value="F:metal ion binding"/>
    <property type="evidence" value="ECO:0007669"/>
    <property type="project" value="UniProtKB-KW"/>
</dbReference>
<feature type="binding site" evidence="5">
    <location>
        <position position="486"/>
    </location>
    <ligand>
        <name>Fe cation</name>
        <dbReference type="ChEBI" id="CHEBI:24875"/>
        <note>catalytic</note>
    </ligand>
</feature>
<comment type="caution">
    <text evidence="7">The sequence shown here is derived from an EMBL/GenBank/DDBJ whole genome shotgun (WGS) entry which is preliminary data.</text>
</comment>
<dbReference type="RefSeq" id="WP_055631733.1">
    <property type="nucleotide sequence ID" value="NZ_JBIRRP010000007.1"/>
</dbReference>
<gene>
    <name evidence="7" type="ORF">AQJ64_00855</name>
</gene>
<dbReference type="Pfam" id="PF03055">
    <property type="entry name" value="RPE65"/>
    <property type="match status" value="1"/>
</dbReference>
<comment type="cofactor">
    <cofactor evidence="5 6">
        <name>Fe(2+)</name>
        <dbReference type="ChEBI" id="CHEBI:29033"/>
    </cofactor>
    <text evidence="5 6">Binds 1 Fe(2+) ion per subunit.</text>
</comment>
<evidence type="ECO:0000313" key="8">
    <source>
        <dbReference type="Proteomes" id="UP000052982"/>
    </source>
</evidence>
<dbReference type="InterPro" id="IPR004294">
    <property type="entry name" value="Carotenoid_Oase"/>
</dbReference>
<dbReference type="OrthoDB" id="6636843at2"/>
<evidence type="ECO:0000256" key="4">
    <source>
        <dbReference type="ARBA" id="ARBA00023004"/>
    </source>
</evidence>
<evidence type="ECO:0000256" key="2">
    <source>
        <dbReference type="ARBA" id="ARBA00022723"/>
    </source>
</evidence>
<evidence type="ECO:0000313" key="7">
    <source>
        <dbReference type="EMBL" id="KUN89261.1"/>
    </source>
</evidence>
<comment type="similarity">
    <text evidence="1 6">Belongs to the carotenoid oxygenase family.</text>
</comment>
<feature type="binding site" evidence="5">
    <location>
        <position position="294"/>
    </location>
    <ligand>
        <name>Fe cation</name>
        <dbReference type="ChEBI" id="CHEBI:24875"/>
        <note>catalytic</note>
    </ligand>
</feature>
<evidence type="ECO:0000256" key="6">
    <source>
        <dbReference type="RuleBase" id="RU364048"/>
    </source>
</evidence>
<keyword evidence="3 6" id="KW-0560">Oxidoreductase</keyword>
<feature type="binding site" evidence="5">
    <location>
        <position position="230"/>
    </location>
    <ligand>
        <name>Fe cation</name>
        <dbReference type="ChEBI" id="CHEBI:24875"/>
        <note>catalytic</note>
    </ligand>
</feature>
<dbReference type="GO" id="GO:0016121">
    <property type="term" value="P:carotene catabolic process"/>
    <property type="evidence" value="ECO:0007669"/>
    <property type="project" value="TreeGrafter"/>
</dbReference>
<organism evidence="7 8">
    <name type="scientific">Streptomyces griseoruber</name>
    <dbReference type="NCBI Taxonomy" id="1943"/>
    <lineage>
        <taxon>Bacteria</taxon>
        <taxon>Bacillati</taxon>
        <taxon>Actinomycetota</taxon>
        <taxon>Actinomycetes</taxon>
        <taxon>Kitasatosporales</taxon>
        <taxon>Streptomycetaceae</taxon>
        <taxon>Streptomyces</taxon>
    </lineage>
</organism>
<proteinExistence type="inferred from homology"/>
<evidence type="ECO:0000256" key="3">
    <source>
        <dbReference type="ARBA" id="ARBA00023002"/>
    </source>
</evidence>
<keyword evidence="4 5" id="KW-0408">Iron</keyword>
<dbReference type="EMBL" id="LMWW01000001">
    <property type="protein sequence ID" value="KUN89261.1"/>
    <property type="molecule type" value="Genomic_DNA"/>
</dbReference>
<dbReference type="EC" id="1.13.11.-" evidence="6"/>
<dbReference type="AlphaFoldDB" id="A0A117RGD1"/>
<protein>
    <recommendedName>
        <fullName evidence="6">Dioxygenase</fullName>
        <ecNumber evidence="6">1.13.11.-</ecNumber>
    </recommendedName>
</protein>
<keyword evidence="8" id="KW-1185">Reference proteome</keyword>
<dbReference type="GO" id="GO:0010436">
    <property type="term" value="F:carotenoid dioxygenase activity"/>
    <property type="evidence" value="ECO:0007669"/>
    <property type="project" value="TreeGrafter"/>
</dbReference>
<sequence>MTTPSTSSPSREGMRFPDQLMYSGWETPSRVEADLFEIEADGEIPRDLRGRYYQIAPDPAFPNRTGNDIPFNGDGMLRMFTFADGHVDYRSRYVQTEKLKLERAARRSLFGAYRNPYTDHYTVAGSSRGAANTNVVFHAGKLLVLKEDARAVRVDTDSLETYGEWDFDGAVTSPTFTAHPRVDPATGEMFAFGYEAKGLASRDIAYYVLDAHGRVLHEVWFQAPYTSLIHDFVVTQDYVVFPVQPTTTDLDRLKAGGPHWLWDPAKETCLGVMPRYGTADQIRWYRGPARFAYHYFNAYNEGTTIHVDGCVAEAQPAPFLYPDTLGKPQDITKSVPRITRWTLDYAAGDGKGFEERVLQPELAEFPLIDDRVETGRHRVGFTAARVLGTEHDGGDPILRGLNSILRYDFDKQQATGQYVLPAHFTFQEPVFVPRGDDAPEGDGYLLALANNWTTMLNDLLILDTADLAAGPLATLHLPLRLRSGIHGTWVPEHLVQAG</sequence>
<evidence type="ECO:0000256" key="5">
    <source>
        <dbReference type="PIRSR" id="PIRSR604294-1"/>
    </source>
</evidence>
<evidence type="ECO:0000256" key="1">
    <source>
        <dbReference type="ARBA" id="ARBA00006787"/>
    </source>
</evidence>
<dbReference type="PANTHER" id="PTHR10543">
    <property type="entry name" value="BETA-CAROTENE DIOXYGENASE"/>
    <property type="match status" value="1"/>
</dbReference>
<reference evidence="7 8" key="1">
    <citation type="submission" date="2015-10" db="EMBL/GenBank/DDBJ databases">
        <title>Draft genome sequence of Streptomyces griseoruber DSM 40281, type strain for the species Streptomyces griseoruber.</title>
        <authorList>
            <person name="Ruckert C."/>
            <person name="Winkler A."/>
            <person name="Kalinowski J."/>
            <person name="Kampfer P."/>
            <person name="Glaeser S."/>
        </authorList>
    </citation>
    <scope>NUCLEOTIDE SEQUENCE [LARGE SCALE GENOMIC DNA]</scope>
    <source>
        <strain evidence="7 8">DSM 40281</strain>
    </source>
</reference>
<accession>A0A117RGD1</accession>
<keyword evidence="6" id="KW-0223">Dioxygenase</keyword>
<dbReference type="Proteomes" id="UP000052982">
    <property type="component" value="Unassembled WGS sequence"/>
</dbReference>
<keyword evidence="2 5" id="KW-0479">Metal-binding</keyword>
<name>A0A117RGD1_9ACTN</name>
<dbReference type="STRING" id="1943.AQJ64_00855"/>